<protein>
    <submittedName>
        <fullName evidence="2">Uncharacterized protein</fullName>
    </submittedName>
</protein>
<dbReference type="EMBL" id="DF237066">
    <property type="protein sequence ID" value="GAQ82599.1"/>
    <property type="molecule type" value="Genomic_DNA"/>
</dbReference>
<feature type="compositionally biased region" description="Low complexity" evidence="1">
    <location>
        <begin position="125"/>
        <end position="137"/>
    </location>
</feature>
<keyword evidence="3" id="KW-1185">Reference proteome</keyword>
<feature type="region of interest" description="Disordered" evidence="1">
    <location>
        <begin position="1"/>
        <end position="193"/>
    </location>
</feature>
<accession>A0A1Y1HZI4</accession>
<dbReference type="Proteomes" id="UP000054558">
    <property type="component" value="Unassembled WGS sequence"/>
</dbReference>
<dbReference type="AlphaFoldDB" id="A0A1Y1HZI4"/>
<sequence length="205" mass="21909">MQEKRLTDSQQRQLDADVASRTSDVEAPDRSGRGDIPLPGSTGGQGIAGPPMNGNTVNDHQCKADLQQEGGSKHDHEKQPLSKSGTDHGVRVGGAPKGAELNPVIPVPEKGERVPEMDRGEGRQGSPSTGGSLSSGSRRGRALDLDLNAPMEERGEGGADAQWQDHQLQLEGIKRSNSAASPPMPPPRRCPALRRELVQIQDRRN</sequence>
<evidence type="ECO:0000313" key="2">
    <source>
        <dbReference type="EMBL" id="GAQ82599.1"/>
    </source>
</evidence>
<reference evidence="2 3" key="1">
    <citation type="journal article" date="2014" name="Nat. Commun.">
        <title>Klebsormidium flaccidum genome reveals primary factors for plant terrestrial adaptation.</title>
        <authorList>
            <person name="Hori K."/>
            <person name="Maruyama F."/>
            <person name="Fujisawa T."/>
            <person name="Togashi T."/>
            <person name="Yamamoto N."/>
            <person name="Seo M."/>
            <person name="Sato S."/>
            <person name="Yamada T."/>
            <person name="Mori H."/>
            <person name="Tajima N."/>
            <person name="Moriyama T."/>
            <person name="Ikeuchi M."/>
            <person name="Watanabe M."/>
            <person name="Wada H."/>
            <person name="Kobayashi K."/>
            <person name="Saito M."/>
            <person name="Masuda T."/>
            <person name="Sasaki-Sekimoto Y."/>
            <person name="Mashiguchi K."/>
            <person name="Awai K."/>
            <person name="Shimojima M."/>
            <person name="Masuda S."/>
            <person name="Iwai M."/>
            <person name="Nobusawa T."/>
            <person name="Narise T."/>
            <person name="Kondo S."/>
            <person name="Saito H."/>
            <person name="Sato R."/>
            <person name="Murakawa M."/>
            <person name="Ihara Y."/>
            <person name="Oshima-Yamada Y."/>
            <person name="Ohtaka K."/>
            <person name="Satoh M."/>
            <person name="Sonobe K."/>
            <person name="Ishii M."/>
            <person name="Ohtani R."/>
            <person name="Kanamori-Sato M."/>
            <person name="Honoki R."/>
            <person name="Miyazaki D."/>
            <person name="Mochizuki H."/>
            <person name="Umetsu J."/>
            <person name="Higashi K."/>
            <person name="Shibata D."/>
            <person name="Kamiya Y."/>
            <person name="Sato N."/>
            <person name="Nakamura Y."/>
            <person name="Tabata S."/>
            <person name="Ida S."/>
            <person name="Kurokawa K."/>
            <person name="Ohta H."/>
        </authorList>
    </citation>
    <scope>NUCLEOTIDE SEQUENCE [LARGE SCALE GENOMIC DNA]</scope>
    <source>
        <strain evidence="2 3">NIES-2285</strain>
    </source>
</reference>
<evidence type="ECO:0000313" key="3">
    <source>
        <dbReference type="Proteomes" id="UP000054558"/>
    </source>
</evidence>
<organism evidence="2 3">
    <name type="scientific">Klebsormidium nitens</name>
    <name type="common">Green alga</name>
    <name type="synonym">Ulothrix nitens</name>
    <dbReference type="NCBI Taxonomy" id="105231"/>
    <lineage>
        <taxon>Eukaryota</taxon>
        <taxon>Viridiplantae</taxon>
        <taxon>Streptophyta</taxon>
        <taxon>Klebsormidiophyceae</taxon>
        <taxon>Klebsormidiales</taxon>
        <taxon>Klebsormidiaceae</taxon>
        <taxon>Klebsormidium</taxon>
    </lineage>
</organism>
<evidence type="ECO:0000256" key="1">
    <source>
        <dbReference type="SAM" id="MobiDB-lite"/>
    </source>
</evidence>
<gene>
    <name evidence="2" type="ORF">KFL_001170040</name>
</gene>
<proteinExistence type="predicted"/>
<name>A0A1Y1HZI4_KLENI</name>
<feature type="compositionally biased region" description="Basic and acidic residues" evidence="1">
    <location>
        <begin position="109"/>
        <end position="122"/>
    </location>
</feature>
<feature type="compositionally biased region" description="Basic and acidic residues" evidence="1">
    <location>
        <begin position="23"/>
        <end position="33"/>
    </location>
</feature>
<feature type="compositionally biased region" description="Basic and acidic residues" evidence="1">
    <location>
        <begin position="71"/>
        <end position="90"/>
    </location>
</feature>